<comment type="similarity">
    <text evidence="1">Belongs to the multicopper oxidase family.</text>
</comment>
<keyword evidence="5" id="KW-0732">Signal</keyword>
<evidence type="ECO:0000256" key="5">
    <source>
        <dbReference type="SAM" id="SignalP"/>
    </source>
</evidence>
<evidence type="ECO:0000256" key="4">
    <source>
        <dbReference type="ARBA" id="ARBA00023008"/>
    </source>
</evidence>
<evidence type="ECO:0000259" key="8">
    <source>
        <dbReference type="Pfam" id="PF07732"/>
    </source>
</evidence>
<dbReference type="Proteomes" id="UP000439903">
    <property type="component" value="Unassembled WGS sequence"/>
</dbReference>
<dbReference type="PANTHER" id="PTHR11709:SF511">
    <property type="entry name" value="LACCASE"/>
    <property type="match status" value="1"/>
</dbReference>
<dbReference type="SUPFAM" id="SSF49503">
    <property type="entry name" value="Cupredoxins"/>
    <property type="match status" value="3"/>
</dbReference>
<evidence type="ECO:0000259" key="6">
    <source>
        <dbReference type="Pfam" id="PF00394"/>
    </source>
</evidence>
<feature type="chain" id="PRO_5034431187" evidence="5">
    <location>
        <begin position="19"/>
        <end position="587"/>
    </location>
</feature>
<dbReference type="AlphaFoldDB" id="A0A8H4A1U7"/>
<dbReference type="InterPro" id="IPR011706">
    <property type="entry name" value="Cu-oxidase_C"/>
</dbReference>
<evidence type="ECO:0000259" key="7">
    <source>
        <dbReference type="Pfam" id="PF07731"/>
    </source>
</evidence>
<dbReference type="GO" id="GO:0016491">
    <property type="term" value="F:oxidoreductase activity"/>
    <property type="evidence" value="ECO:0007669"/>
    <property type="project" value="UniProtKB-KW"/>
</dbReference>
<dbReference type="InterPro" id="IPR033138">
    <property type="entry name" value="Cu_oxidase_CS"/>
</dbReference>
<evidence type="ECO:0000256" key="1">
    <source>
        <dbReference type="ARBA" id="ARBA00010609"/>
    </source>
</evidence>
<dbReference type="Pfam" id="PF00394">
    <property type="entry name" value="Cu-oxidase"/>
    <property type="match status" value="1"/>
</dbReference>
<organism evidence="9 10">
    <name type="scientific">Gigaspora margarita</name>
    <dbReference type="NCBI Taxonomy" id="4874"/>
    <lineage>
        <taxon>Eukaryota</taxon>
        <taxon>Fungi</taxon>
        <taxon>Fungi incertae sedis</taxon>
        <taxon>Mucoromycota</taxon>
        <taxon>Glomeromycotina</taxon>
        <taxon>Glomeromycetes</taxon>
        <taxon>Diversisporales</taxon>
        <taxon>Gigasporaceae</taxon>
        <taxon>Gigaspora</taxon>
    </lineage>
</organism>
<dbReference type="FunFam" id="2.60.40.420:FF:000045">
    <property type="entry name" value="Laccase 2"/>
    <property type="match status" value="1"/>
</dbReference>
<dbReference type="PROSITE" id="PS00080">
    <property type="entry name" value="MULTICOPPER_OXIDASE2"/>
    <property type="match status" value="1"/>
</dbReference>
<dbReference type="InterPro" id="IPR045087">
    <property type="entry name" value="Cu-oxidase_fam"/>
</dbReference>
<dbReference type="InterPro" id="IPR008972">
    <property type="entry name" value="Cupredoxin"/>
</dbReference>
<dbReference type="InterPro" id="IPR011707">
    <property type="entry name" value="Cu-oxidase-like_N"/>
</dbReference>
<dbReference type="Gene3D" id="2.60.40.420">
    <property type="entry name" value="Cupredoxins - blue copper proteins"/>
    <property type="match status" value="3"/>
</dbReference>
<dbReference type="Pfam" id="PF07731">
    <property type="entry name" value="Cu-oxidase_2"/>
    <property type="match status" value="1"/>
</dbReference>
<accession>A0A8H4A1U7</accession>
<dbReference type="GO" id="GO:0005507">
    <property type="term" value="F:copper ion binding"/>
    <property type="evidence" value="ECO:0007669"/>
    <property type="project" value="InterPro"/>
</dbReference>
<evidence type="ECO:0000256" key="3">
    <source>
        <dbReference type="ARBA" id="ARBA00023002"/>
    </source>
</evidence>
<keyword evidence="10" id="KW-1185">Reference proteome</keyword>
<keyword evidence="3" id="KW-0560">Oxidoreductase</keyword>
<comment type="caution">
    <text evidence="9">The sequence shown here is derived from an EMBL/GenBank/DDBJ whole genome shotgun (WGS) entry which is preliminary data.</text>
</comment>
<dbReference type="Pfam" id="PF07732">
    <property type="entry name" value="Cu-oxidase_3"/>
    <property type="match status" value="1"/>
</dbReference>
<keyword evidence="2" id="KW-0479">Metal-binding</keyword>
<feature type="domain" description="Plastocyanin-like" evidence="7">
    <location>
        <begin position="425"/>
        <end position="553"/>
    </location>
</feature>
<dbReference type="EMBL" id="WTPW01002299">
    <property type="protein sequence ID" value="KAF0387364.1"/>
    <property type="molecule type" value="Genomic_DNA"/>
</dbReference>
<protein>
    <submittedName>
        <fullName evidence="9">Extracellular dihydrogeodin oxidase/laccase</fullName>
    </submittedName>
</protein>
<feature type="signal peptide" evidence="5">
    <location>
        <begin position="1"/>
        <end position="18"/>
    </location>
</feature>
<dbReference type="PROSITE" id="PS00079">
    <property type="entry name" value="MULTICOPPER_OXIDASE1"/>
    <property type="match status" value="1"/>
</dbReference>
<evidence type="ECO:0000313" key="10">
    <source>
        <dbReference type="Proteomes" id="UP000439903"/>
    </source>
</evidence>
<dbReference type="OrthoDB" id="2121828at2759"/>
<gene>
    <name evidence="9" type="ORF">F8M41_011194</name>
</gene>
<feature type="domain" description="Plastocyanin-like" evidence="6">
    <location>
        <begin position="183"/>
        <end position="349"/>
    </location>
</feature>
<reference evidence="9 10" key="1">
    <citation type="journal article" date="2019" name="Environ. Microbiol.">
        <title>At the nexus of three kingdoms: the genome of the mycorrhizal fungus Gigaspora margarita provides insights into plant, endobacterial and fungal interactions.</title>
        <authorList>
            <person name="Venice F."/>
            <person name="Ghignone S."/>
            <person name="Salvioli di Fossalunga A."/>
            <person name="Amselem J."/>
            <person name="Novero M."/>
            <person name="Xianan X."/>
            <person name="Sedzielewska Toro K."/>
            <person name="Morin E."/>
            <person name="Lipzen A."/>
            <person name="Grigoriev I.V."/>
            <person name="Henrissat B."/>
            <person name="Martin F.M."/>
            <person name="Bonfante P."/>
        </authorList>
    </citation>
    <scope>NUCLEOTIDE SEQUENCE [LARGE SCALE GENOMIC DNA]</scope>
    <source>
        <strain evidence="9 10">BEG34</strain>
    </source>
</reference>
<feature type="domain" description="Plastocyanin-like" evidence="8">
    <location>
        <begin position="64"/>
        <end position="173"/>
    </location>
</feature>
<dbReference type="InterPro" id="IPR001117">
    <property type="entry name" value="Cu-oxidase_2nd"/>
</dbReference>
<evidence type="ECO:0000313" key="9">
    <source>
        <dbReference type="EMBL" id="KAF0387364.1"/>
    </source>
</evidence>
<name>A0A8H4A1U7_GIGMA</name>
<evidence type="ECO:0000256" key="2">
    <source>
        <dbReference type="ARBA" id="ARBA00022723"/>
    </source>
</evidence>
<sequence>MKFELIFTFLVLISSSNSALINSRGESYECTYVTSDLFKPLVPLPPTDSPVTRCYNLELVVKDLAPDGFTRPVWTVNGQYPAPLLQANYGDRILVNVTNKYGDPASIHWHGMFQKGTNYYDGIVGVTQCEIPNKVTFLYNFTLEQYGTYWYHSHLQGQIVDGLKGPLIIYDPKDPFYGKYDYEYVMTVSDWYHTPSGILLPLFRADKYRGFDPMPDSGDISGLGQCDCSAAPKNSTCNPNNKMATYVVKKGKKYRFRIINTSSLVHFTISIDNHPLTIMEVDGDYVKPVTLNTIPINIAQRYSVILDANQPIDNYKIRAHISVCTPNNNLTINYNAPLNYDVTGILKYEGAEDKLPTSKADSLNYTSEACRDVNPSSLKPYYENKVPKNVISTFKVLVTFGNLPTGKQVALINNSSFVPNLNYPTNQQVVEGVDPYKLPPSQNAHVYECNSGDCNDAALDIYIVNNSTDSHPFHLHGHIFYILFNGENNTGIDPPNEADFNFKDPVTRDVVTVLPNSTTVIRYSVNNPGVWFFHCHIQWHLNLGMAVQMIESPSIFKNTTIIPADVTGLCAGIDLAMNKDNKNSKTE</sequence>
<dbReference type="InterPro" id="IPR002355">
    <property type="entry name" value="Cu_oxidase_Cu_BS"/>
</dbReference>
<proteinExistence type="inferred from homology"/>
<keyword evidence="4" id="KW-0186">Copper</keyword>
<dbReference type="PANTHER" id="PTHR11709">
    <property type="entry name" value="MULTI-COPPER OXIDASE"/>
    <property type="match status" value="1"/>
</dbReference>